<dbReference type="InterPro" id="IPR010998">
    <property type="entry name" value="Integrase_recombinase_N"/>
</dbReference>
<feature type="domain" description="Tyr recombinase" evidence="6">
    <location>
        <begin position="198"/>
        <end position="370"/>
    </location>
</feature>
<protein>
    <submittedName>
        <fullName evidence="8">Site-specific recombinase XerD</fullName>
    </submittedName>
</protein>
<sequence length="377" mass="43440">MATITLSSLVHKNTSQIAIDFAFNEDLKHYITAFEGVNWSKTHNTFYLKHTADNKKRIYAYLRKRHHFVDYSALQAPALVPLSTAPAKKSGPLGTLKKVHLDALSSFNNYMLQKRYSQSTIENYVGLLSIFFRYYTAKDILAITKIDIEEFNQNYILGNGYGRTFQNQIISALKLFYSHHSNIHLDISHIERPNKDKRLPEVLSLEEVKQLLTNVKNVKHKTMLSLVYACGMRIGEALALKMDAIDGRRGFIHIKHAKGAKDRYVPLSERTLVLLRHYYKLYKPKVYLFEGIAGQVYSQESCRKVLRTAVRSTVIKKHVTLHTLRHSYATHLLENGTDIRYIQDILGHNSPKTTMIYTHVSTHSLKNIKNPFDDMDI</sequence>
<name>A0A1A7R1M9_9FLAO</name>
<dbReference type="Proteomes" id="UP000248987">
    <property type="component" value="Unassembled WGS sequence"/>
</dbReference>
<dbReference type="AlphaFoldDB" id="A0A1A7R1M9"/>
<dbReference type="PANTHER" id="PTHR30349">
    <property type="entry name" value="PHAGE INTEGRASE-RELATED"/>
    <property type="match status" value="1"/>
</dbReference>
<gene>
    <name evidence="8" type="ORF">LX77_03106</name>
</gene>
<dbReference type="GO" id="GO:0003677">
    <property type="term" value="F:DNA binding"/>
    <property type="evidence" value="ECO:0007669"/>
    <property type="project" value="UniProtKB-UniRule"/>
</dbReference>
<dbReference type="InterPro" id="IPR050090">
    <property type="entry name" value="Tyrosine_recombinase_XerCD"/>
</dbReference>
<dbReference type="RefSeq" id="WP_066436426.1">
    <property type="nucleotide sequence ID" value="NZ_LZRN01000033.1"/>
</dbReference>
<dbReference type="GO" id="GO:0006310">
    <property type="term" value="P:DNA recombination"/>
    <property type="evidence" value="ECO:0007669"/>
    <property type="project" value="UniProtKB-KW"/>
</dbReference>
<dbReference type="InterPro" id="IPR011010">
    <property type="entry name" value="DNA_brk_join_enz"/>
</dbReference>
<dbReference type="InterPro" id="IPR013762">
    <property type="entry name" value="Integrase-like_cat_sf"/>
</dbReference>
<evidence type="ECO:0000313" key="8">
    <source>
        <dbReference type="EMBL" id="RAJ20847.1"/>
    </source>
</evidence>
<evidence type="ECO:0000256" key="3">
    <source>
        <dbReference type="ARBA" id="ARBA00023125"/>
    </source>
</evidence>
<evidence type="ECO:0000256" key="2">
    <source>
        <dbReference type="ARBA" id="ARBA00022908"/>
    </source>
</evidence>
<dbReference type="PANTHER" id="PTHR30349:SF41">
    <property type="entry name" value="INTEGRASE_RECOMBINASE PROTEIN MJ0367-RELATED"/>
    <property type="match status" value="1"/>
</dbReference>
<keyword evidence="4" id="KW-0233">DNA recombination</keyword>
<keyword evidence="3 5" id="KW-0238">DNA-binding</keyword>
<dbReference type="GO" id="GO:0015074">
    <property type="term" value="P:DNA integration"/>
    <property type="evidence" value="ECO:0007669"/>
    <property type="project" value="UniProtKB-KW"/>
</dbReference>
<comment type="caution">
    <text evidence="8">The sequence shown here is derived from an EMBL/GenBank/DDBJ whole genome shotgun (WGS) entry which is preliminary data.</text>
</comment>
<dbReference type="InterPro" id="IPR044068">
    <property type="entry name" value="CB"/>
</dbReference>
<dbReference type="PROSITE" id="PS51898">
    <property type="entry name" value="TYR_RECOMBINASE"/>
    <property type="match status" value="1"/>
</dbReference>
<evidence type="ECO:0000256" key="1">
    <source>
        <dbReference type="ARBA" id="ARBA00008857"/>
    </source>
</evidence>
<keyword evidence="2" id="KW-0229">DNA integration</keyword>
<dbReference type="Pfam" id="PF13495">
    <property type="entry name" value="Phage_int_SAM_4"/>
    <property type="match status" value="1"/>
</dbReference>
<dbReference type="Gene3D" id="1.10.150.130">
    <property type="match status" value="1"/>
</dbReference>
<dbReference type="SUPFAM" id="SSF56349">
    <property type="entry name" value="DNA breaking-rejoining enzymes"/>
    <property type="match status" value="1"/>
</dbReference>
<proteinExistence type="inferred from homology"/>
<feature type="domain" description="Core-binding (CB)" evidence="7">
    <location>
        <begin position="98"/>
        <end position="181"/>
    </location>
</feature>
<evidence type="ECO:0000256" key="5">
    <source>
        <dbReference type="PROSITE-ProRule" id="PRU01248"/>
    </source>
</evidence>
<reference evidence="8 9" key="1">
    <citation type="submission" date="2018-06" db="EMBL/GenBank/DDBJ databases">
        <title>Genomic Encyclopedia of Archaeal and Bacterial Type Strains, Phase II (KMG-II): from individual species to whole genera.</title>
        <authorList>
            <person name="Goeker M."/>
        </authorList>
    </citation>
    <scope>NUCLEOTIDE SEQUENCE [LARGE SCALE GENOMIC DNA]</scope>
    <source>
        <strain evidence="8 9">DSM 12408</strain>
    </source>
</reference>
<dbReference type="EMBL" id="QLLQ01000014">
    <property type="protein sequence ID" value="RAJ20847.1"/>
    <property type="molecule type" value="Genomic_DNA"/>
</dbReference>
<dbReference type="STRING" id="49280.A9996_14225"/>
<evidence type="ECO:0000256" key="4">
    <source>
        <dbReference type="ARBA" id="ARBA00023172"/>
    </source>
</evidence>
<dbReference type="Gene3D" id="1.10.443.10">
    <property type="entry name" value="Intergrase catalytic core"/>
    <property type="match status" value="1"/>
</dbReference>
<evidence type="ECO:0000259" key="7">
    <source>
        <dbReference type="PROSITE" id="PS51900"/>
    </source>
</evidence>
<dbReference type="PROSITE" id="PS51900">
    <property type="entry name" value="CB"/>
    <property type="match status" value="1"/>
</dbReference>
<evidence type="ECO:0000313" key="9">
    <source>
        <dbReference type="Proteomes" id="UP000248987"/>
    </source>
</evidence>
<evidence type="ECO:0000259" key="6">
    <source>
        <dbReference type="PROSITE" id="PS51898"/>
    </source>
</evidence>
<dbReference type="Pfam" id="PF00589">
    <property type="entry name" value="Phage_integrase"/>
    <property type="match status" value="1"/>
</dbReference>
<organism evidence="8 9">
    <name type="scientific">Gelidibacter algens</name>
    <dbReference type="NCBI Taxonomy" id="49280"/>
    <lineage>
        <taxon>Bacteria</taxon>
        <taxon>Pseudomonadati</taxon>
        <taxon>Bacteroidota</taxon>
        <taxon>Flavobacteriia</taxon>
        <taxon>Flavobacteriales</taxon>
        <taxon>Flavobacteriaceae</taxon>
        <taxon>Gelidibacter</taxon>
    </lineage>
</organism>
<keyword evidence="9" id="KW-1185">Reference proteome</keyword>
<dbReference type="InterPro" id="IPR004107">
    <property type="entry name" value="Integrase_SAM-like_N"/>
</dbReference>
<dbReference type="InterPro" id="IPR002104">
    <property type="entry name" value="Integrase_catalytic"/>
</dbReference>
<comment type="similarity">
    <text evidence="1">Belongs to the 'phage' integrase family.</text>
</comment>
<accession>A0A1A7R1M9</accession>